<evidence type="ECO:0000256" key="4">
    <source>
        <dbReference type="ARBA" id="ARBA00022741"/>
    </source>
</evidence>
<keyword evidence="6" id="KW-0029">Amino-acid transport</keyword>
<dbReference type="RefSeq" id="WP_065676070.1">
    <property type="nucleotide sequence ID" value="NZ_AP025464.1"/>
</dbReference>
<dbReference type="Proteomes" id="UP000092819">
    <property type="component" value="Unassembled WGS sequence"/>
</dbReference>
<evidence type="ECO:0000313" key="9">
    <source>
        <dbReference type="Proteomes" id="UP000092819"/>
    </source>
</evidence>
<dbReference type="Gene3D" id="3.40.50.300">
    <property type="entry name" value="P-loop containing nucleotide triphosphate hydrolases"/>
    <property type="match status" value="1"/>
</dbReference>
<gene>
    <name evidence="8" type="primary">artM_2</name>
    <name evidence="8" type="ORF">VCE7224_01505</name>
</gene>
<evidence type="ECO:0000313" key="8">
    <source>
        <dbReference type="EMBL" id="SBT12762.1"/>
    </source>
</evidence>
<evidence type="ECO:0000256" key="5">
    <source>
        <dbReference type="ARBA" id="ARBA00022840"/>
    </source>
</evidence>
<dbReference type="Pfam" id="PF00005">
    <property type="entry name" value="ABC_tran"/>
    <property type="match status" value="1"/>
</dbReference>
<dbReference type="PROSITE" id="PS00211">
    <property type="entry name" value="ABC_TRANSPORTER_1"/>
    <property type="match status" value="1"/>
</dbReference>
<name>A0A1C3JCB1_9VIBR</name>
<dbReference type="GO" id="GO:0005524">
    <property type="term" value="F:ATP binding"/>
    <property type="evidence" value="ECO:0007669"/>
    <property type="project" value="UniProtKB-KW"/>
</dbReference>
<evidence type="ECO:0000256" key="6">
    <source>
        <dbReference type="ARBA" id="ARBA00022970"/>
    </source>
</evidence>
<dbReference type="PANTHER" id="PTHR43166">
    <property type="entry name" value="AMINO ACID IMPORT ATP-BINDING PROTEIN"/>
    <property type="match status" value="1"/>
</dbReference>
<comment type="similarity">
    <text evidence="2">Belongs to the ABC transporter superfamily.</text>
</comment>
<keyword evidence="9" id="KW-1185">Reference proteome</keyword>
<dbReference type="PROSITE" id="PS50893">
    <property type="entry name" value="ABC_TRANSPORTER_2"/>
    <property type="match status" value="1"/>
</dbReference>
<dbReference type="FunFam" id="3.40.50.300:FF:000020">
    <property type="entry name" value="Amino acid ABC transporter ATP-binding component"/>
    <property type="match status" value="1"/>
</dbReference>
<feature type="domain" description="ABC transporter" evidence="7">
    <location>
        <begin position="38"/>
        <end position="280"/>
    </location>
</feature>
<reference evidence="9" key="1">
    <citation type="submission" date="2016-06" db="EMBL/GenBank/DDBJ databases">
        <authorList>
            <person name="Rodrigo-Torres L."/>
            <person name="Arahal D.R."/>
        </authorList>
    </citation>
    <scope>NUCLEOTIDE SEQUENCE [LARGE SCALE GENOMIC DNA]</scope>
    <source>
        <strain evidence="9">CECT 7224</strain>
    </source>
</reference>
<dbReference type="AlphaFoldDB" id="A0A1C3JCB1"/>
<keyword evidence="4" id="KW-0547">Nucleotide-binding</keyword>
<dbReference type="GO" id="GO:0005886">
    <property type="term" value="C:plasma membrane"/>
    <property type="evidence" value="ECO:0007669"/>
    <property type="project" value="UniProtKB-SubCell"/>
</dbReference>
<dbReference type="EMBL" id="FLQZ01000031">
    <property type="protein sequence ID" value="SBT12762.1"/>
    <property type="molecule type" value="Genomic_DNA"/>
</dbReference>
<dbReference type="CDD" id="cd03262">
    <property type="entry name" value="ABC_HisP_GlnQ"/>
    <property type="match status" value="1"/>
</dbReference>
<dbReference type="GO" id="GO:0015424">
    <property type="term" value="F:ABC-type amino acid transporter activity"/>
    <property type="evidence" value="ECO:0007669"/>
    <property type="project" value="InterPro"/>
</dbReference>
<dbReference type="InterPro" id="IPR030679">
    <property type="entry name" value="ABC_ATPase_HisP-typ"/>
</dbReference>
<comment type="subcellular location">
    <subcellularLocation>
        <location evidence="1">Cell inner membrane</location>
        <topology evidence="1">Peripheral membrane protein</topology>
    </subcellularLocation>
</comment>
<dbReference type="InterPro" id="IPR003593">
    <property type="entry name" value="AAA+_ATPase"/>
</dbReference>
<evidence type="ECO:0000256" key="3">
    <source>
        <dbReference type="ARBA" id="ARBA00022448"/>
    </source>
</evidence>
<accession>A0A1C3JCB1</accession>
<dbReference type="InterPro" id="IPR027417">
    <property type="entry name" value="P-loop_NTPase"/>
</dbReference>
<dbReference type="PIRSF" id="PIRSF039085">
    <property type="entry name" value="ABC_ATPase_HisP"/>
    <property type="match status" value="1"/>
</dbReference>
<dbReference type="PANTHER" id="PTHR43166:SF15">
    <property type="entry name" value="HISTIDINE TRANSPORT ATP-BINDING PROTEIN HISP"/>
    <property type="match status" value="1"/>
</dbReference>
<keyword evidence="5 8" id="KW-0067">ATP-binding</keyword>
<protein>
    <submittedName>
        <fullName evidence="8">Arginine transport ATP-binding protein ArtM</fullName>
    </submittedName>
</protein>
<organism evidence="8 9">
    <name type="scientific">Vibrio celticus</name>
    <dbReference type="NCBI Taxonomy" id="446372"/>
    <lineage>
        <taxon>Bacteria</taxon>
        <taxon>Pseudomonadati</taxon>
        <taxon>Pseudomonadota</taxon>
        <taxon>Gammaproteobacteria</taxon>
        <taxon>Vibrionales</taxon>
        <taxon>Vibrionaceae</taxon>
        <taxon>Vibrio</taxon>
    </lineage>
</organism>
<dbReference type="InterPro" id="IPR050086">
    <property type="entry name" value="MetN_ABC_transporter-like"/>
</dbReference>
<dbReference type="SMART" id="SM00382">
    <property type="entry name" value="AAA"/>
    <property type="match status" value="1"/>
</dbReference>
<keyword evidence="3" id="KW-0813">Transport</keyword>
<dbReference type="GO" id="GO:0016887">
    <property type="term" value="F:ATP hydrolysis activity"/>
    <property type="evidence" value="ECO:0007669"/>
    <property type="project" value="InterPro"/>
</dbReference>
<evidence type="ECO:0000259" key="7">
    <source>
        <dbReference type="PROSITE" id="PS50893"/>
    </source>
</evidence>
<evidence type="ECO:0000256" key="2">
    <source>
        <dbReference type="ARBA" id="ARBA00005417"/>
    </source>
</evidence>
<sequence length="284" mass="32171">MLKQSEIIETEAPINPSLGVNLEVIECEPLLEERETIIKVENLSKQFDGIEVLRDINLNINKGDVVSILGSSGSGKSTLLRCMNWLEQPERGTIFMGDERIGINSETEKPLKYKELAKLRERLGMVFQSFNLWPHLTVLQNVMEALVHVKKIAKSDAEEMARKQLDKVGMSHKLENYPSMLSGGQKQRVAIARALAMEPDVLLFDEPTSALDPELVEEVLLVMKKLSQEGYTMVVVTHEMEFARQVSDQVVFLEKGILIEKSNPEKFFTNPDSSRVRQFLKLDS</sequence>
<dbReference type="SUPFAM" id="SSF52540">
    <property type="entry name" value="P-loop containing nucleoside triphosphate hydrolases"/>
    <property type="match status" value="1"/>
</dbReference>
<proteinExistence type="inferred from homology"/>
<evidence type="ECO:0000256" key="1">
    <source>
        <dbReference type="ARBA" id="ARBA00004417"/>
    </source>
</evidence>
<dbReference type="InterPro" id="IPR003439">
    <property type="entry name" value="ABC_transporter-like_ATP-bd"/>
</dbReference>
<dbReference type="InterPro" id="IPR017871">
    <property type="entry name" value="ABC_transporter-like_CS"/>
</dbReference>